<keyword evidence="2" id="KW-0677">Repeat</keyword>
<feature type="compositionally biased region" description="Low complexity" evidence="8">
    <location>
        <begin position="295"/>
        <end position="324"/>
    </location>
</feature>
<dbReference type="EMBL" id="KV748490">
    <property type="protein sequence ID" value="OCL15081.1"/>
    <property type="molecule type" value="Genomic_DNA"/>
</dbReference>
<proteinExistence type="inferred from homology"/>
<dbReference type="PROSITE" id="PS50082">
    <property type="entry name" value="WD_REPEATS_2"/>
    <property type="match status" value="2"/>
</dbReference>
<evidence type="ECO:0000256" key="4">
    <source>
        <dbReference type="ARBA" id="ARBA00037931"/>
    </source>
</evidence>
<dbReference type="InterPro" id="IPR015943">
    <property type="entry name" value="WD40/YVTN_repeat-like_dom_sf"/>
</dbReference>
<comment type="function">
    <text evidence="3">Component of the ASTRA complex involved in chromatin remodeling.</text>
</comment>
<feature type="repeat" description="WD" evidence="7">
    <location>
        <begin position="477"/>
        <end position="492"/>
    </location>
</feature>
<dbReference type="SUPFAM" id="SSF50978">
    <property type="entry name" value="WD40 repeat-like"/>
    <property type="match status" value="1"/>
</dbReference>
<dbReference type="OrthoDB" id="7668193at2759"/>
<evidence type="ECO:0000256" key="3">
    <source>
        <dbReference type="ARBA" id="ARBA00037338"/>
    </source>
</evidence>
<dbReference type="SMART" id="SM00320">
    <property type="entry name" value="WD40"/>
    <property type="match status" value="5"/>
</dbReference>
<dbReference type="PANTHER" id="PTHR19854:SF1">
    <property type="entry name" value="GUANINE NUCLEOTIDE-BINDING PROTEIN SUBUNIT BETA-LIKE PROTEIN 1"/>
    <property type="match status" value="1"/>
</dbReference>
<evidence type="ECO:0000313" key="10">
    <source>
        <dbReference type="Proteomes" id="UP000250140"/>
    </source>
</evidence>
<dbReference type="InterPro" id="IPR036322">
    <property type="entry name" value="WD40_repeat_dom_sf"/>
</dbReference>
<dbReference type="Gene3D" id="2.130.10.10">
    <property type="entry name" value="YVTN repeat-like/Quinoprotein amine dehydrogenase"/>
    <property type="match status" value="3"/>
</dbReference>
<comment type="subunit">
    <text evidence="5">Component of the ASTRA chromatin remodeling machinery complex.</text>
</comment>
<evidence type="ECO:0000256" key="5">
    <source>
        <dbReference type="ARBA" id="ARBA00038749"/>
    </source>
</evidence>
<evidence type="ECO:0000256" key="6">
    <source>
        <dbReference type="ARBA" id="ARBA00040563"/>
    </source>
</evidence>
<evidence type="ECO:0000313" key="9">
    <source>
        <dbReference type="EMBL" id="OCL15081.1"/>
    </source>
</evidence>
<evidence type="ECO:0000256" key="2">
    <source>
        <dbReference type="ARBA" id="ARBA00022737"/>
    </source>
</evidence>
<evidence type="ECO:0000256" key="8">
    <source>
        <dbReference type="SAM" id="MobiDB-lite"/>
    </source>
</evidence>
<feature type="region of interest" description="Disordered" evidence="8">
    <location>
        <begin position="288"/>
        <end position="324"/>
    </location>
</feature>
<dbReference type="Pfam" id="PF00400">
    <property type="entry name" value="WD40"/>
    <property type="match status" value="2"/>
</dbReference>
<protein>
    <recommendedName>
        <fullName evidence="6">ASTRA-associated protein 1</fullName>
    </recommendedName>
</protein>
<dbReference type="InterPro" id="IPR019775">
    <property type="entry name" value="WD40_repeat_CS"/>
</dbReference>
<dbReference type="PROSITE" id="PS00678">
    <property type="entry name" value="WD_REPEATS_1"/>
    <property type="match status" value="2"/>
</dbReference>
<gene>
    <name evidence="9" type="ORF">AOQ84DRAFT_370692</name>
</gene>
<dbReference type="InterPro" id="IPR001680">
    <property type="entry name" value="WD40_rpt"/>
</dbReference>
<feature type="repeat" description="WD" evidence="7">
    <location>
        <begin position="19"/>
        <end position="60"/>
    </location>
</feature>
<accession>A0A8E2FDQ8</accession>
<organism evidence="9 10">
    <name type="scientific">Glonium stellatum</name>
    <dbReference type="NCBI Taxonomy" id="574774"/>
    <lineage>
        <taxon>Eukaryota</taxon>
        <taxon>Fungi</taxon>
        <taxon>Dikarya</taxon>
        <taxon>Ascomycota</taxon>
        <taxon>Pezizomycotina</taxon>
        <taxon>Dothideomycetes</taxon>
        <taxon>Pleosporomycetidae</taxon>
        <taxon>Gloniales</taxon>
        <taxon>Gloniaceae</taxon>
        <taxon>Glonium</taxon>
    </lineage>
</organism>
<reference evidence="9 10" key="1">
    <citation type="journal article" date="2016" name="Nat. Commun.">
        <title>Ectomycorrhizal ecology is imprinted in the genome of the dominant symbiotic fungus Cenococcum geophilum.</title>
        <authorList>
            <consortium name="DOE Joint Genome Institute"/>
            <person name="Peter M."/>
            <person name="Kohler A."/>
            <person name="Ohm R.A."/>
            <person name="Kuo A."/>
            <person name="Krutzmann J."/>
            <person name="Morin E."/>
            <person name="Arend M."/>
            <person name="Barry K.W."/>
            <person name="Binder M."/>
            <person name="Choi C."/>
            <person name="Clum A."/>
            <person name="Copeland A."/>
            <person name="Grisel N."/>
            <person name="Haridas S."/>
            <person name="Kipfer T."/>
            <person name="LaButti K."/>
            <person name="Lindquist E."/>
            <person name="Lipzen A."/>
            <person name="Maire R."/>
            <person name="Meier B."/>
            <person name="Mihaltcheva S."/>
            <person name="Molinier V."/>
            <person name="Murat C."/>
            <person name="Poggeler S."/>
            <person name="Quandt C.A."/>
            <person name="Sperisen C."/>
            <person name="Tritt A."/>
            <person name="Tisserant E."/>
            <person name="Crous P.W."/>
            <person name="Henrissat B."/>
            <person name="Nehls U."/>
            <person name="Egli S."/>
            <person name="Spatafora J.W."/>
            <person name="Grigoriev I.V."/>
            <person name="Martin F.M."/>
        </authorList>
    </citation>
    <scope>NUCLEOTIDE SEQUENCE [LARGE SCALE GENOMIC DNA]</scope>
    <source>
        <strain evidence="9 10">CBS 207.34</strain>
    </source>
</reference>
<name>A0A8E2FDQ8_9PEZI</name>
<sequence length="492" mass="53389">MASEIRSSTLPPAQPAYVFRGHAAQVHSVLFVRQNGRLLTGDADGYVVLWNLASKRPVAVWQPHDAAILGFAEWGPDKIITHGRDNSLRVWQLRASDEERFSIIPPADGVSTHRPQPWLLHSLAVNTLNFCAFSMCSETPASQPLHKQGTINEQATAHHDATNSIIVAVPATEDKKVDIFQIPSEQRIYTVPRVPSTDTGMVMALKLLHHPSQHLLLVAGYESGHTAVHQLEYTSPSSPQPTWHSIYLSQPHAQPILSLDISPDVKTYFTSSADAIIAVHRIPDLDALDQGTSGPTAPSITSVSSSTTSPSIPSTAFVTNPPASALPSPSTPSLLSAALASPIASNLASAPAQPIPIQPSQPFKLANTRHAGQQSLRVRSDSRILATAGWDGRVRIYSAKSLAELAVLKWHKVGVYAVDFADISAGRVREDAPMHRGEEAGTVTTKDADAEDVDRAIDFMKRLEQRREEKVSKQHWVAAGGKDGKVSLWEIY</sequence>
<dbReference type="AlphaFoldDB" id="A0A8E2FDQ8"/>
<dbReference type="PANTHER" id="PTHR19854">
    <property type="entry name" value="TRANSDUCIN BETA-LIKE 3"/>
    <property type="match status" value="1"/>
</dbReference>
<keyword evidence="1 7" id="KW-0853">WD repeat</keyword>
<comment type="similarity">
    <text evidence="4">Belongs to the WD repeat ASA1 family.</text>
</comment>
<keyword evidence="10" id="KW-1185">Reference proteome</keyword>
<dbReference type="Proteomes" id="UP000250140">
    <property type="component" value="Unassembled WGS sequence"/>
</dbReference>
<dbReference type="PROSITE" id="PS50294">
    <property type="entry name" value="WD_REPEATS_REGION"/>
    <property type="match status" value="1"/>
</dbReference>
<evidence type="ECO:0000256" key="7">
    <source>
        <dbReference type="PROSITE-ProRule" id="PRU00221"/>
    </source>
</evidence>
<evidence type="ECO:0000256" key="1">
    <source>
        <dbReference type="ARBA" id="ARBA00022574"/>
    </source>
</evidence>